<organism evidence="2 3">
    <name type="scientific">Propionicimonas paludicola</name>
    <dbReference type="NCBI Taxonomy" id="185243"/>
    <lineage>
        <taxon>Bacteria</taxon>
        <taxon>Bacillati</taxon>
        <taxon>Actinomycetota</taxon>
        <taxon>Actinomycetes</taxon>
        <taxon>Propionibacteriales</taxon>
        <taxon>Nocardioidaceae</taxon>
        <taxon>Propionicimonas</taxon>
    </lineage>
</organism>
<evidence type="ECO:0000259" key="1">
    <source>
        <dbReference type="Pfam" id="PF13482"/>
    </source>
</evidence>
<dbReference type="EMBL" id="PDJC01000001">
    <property type="protein sequence ID" value="PFG17077.1"/>
    <property type="molecule type" value="Genomic_DNA"/>
</dbReference>
<dbReference type="InterPro" id="IPR019993">
    <property type="entry name" value="RecB_nuclease_TM0106_put"/>
</dbReference>
<sequence length="554" mass="61487">MEFTLDAYAARSCPVKTHHAFHPGMVRSDEPINIPRLPGAAEFSAAAIERLKAGAAQVVDLRIPETPGSEAEEKACLAAMDAGADVIIGGLLPRDWAGHRQGRPELLVRDPAGGYIPGTIKFQRVVDARKDDQPFSYSTLDDLTVRRTGTGWRYRWHWRWANAVQLAHLWRLLESLGRAAAGGPQGLVVGNEVNCGEGPLAVWLDLTEACVPAPAALAGSSDGPRSVSALERYDAEFADRVGLAEAAAASTAGDPPLLAPVVNHECGYCAWWTVCRPQLDDDDLSLRISKSPLDAHEITVLRSSGIVTVRDLAAADLDALLPDYLPRVQHRFGAEDRIRLAQRRSRLLHHGRQLDRLTTGPIELPKADLEIDIDIETSREDRVYLWGFWVDSGDQEPYYRSFAGFEDLDEEQEQALARSAMSWLRELVDGRASLVFHYSDYELIRLQRLTRPGDDVLEWANGYAKDHFIDLFALVRTHFFGANGLGLKVVASAGAGFHWRDDDPGGLNSMIWFDEAVHGADPTAREQAKQRVLDYNEDDVRATWALRGWLRQQH</sequence>
<keyword evidence="3" id="KW-1185">Reference proteome</keyword>
<dbReference type="OrthoDB" id="3274988at2"/>
<reference evidence="2 3" key="1">
    <citation type="submission" date="2017-10" db="EMBL/GenBank/DDBJ databases">
        <title>Sequencing the genomes of 1000 actinobacteria strains.</title>
        <authorList>
            <person name="Klenk H.-P."/>
        </authorList>
    </citation>
    <scope>NUCLEOTIDE SEQUENCE [LARGE SCALE GENOMIC DNA]</scope>
    <source>
        <strain evidence="2 3">DSM 15597</strain>
    </source>
</reference>
<evidence type="ECO:0000313" key="2">
    <source>
        <dbReference type="EMBL" id="PFG17077.1"/>
    </source>
</evidence>
<feature type="domain" description="YprB ribonuclease H-like" evidence="1">
    <location>
        <begin position="373"/>
        <end position="550"/>
    </location>
</feature>
<accession>A0A2A9CRK3</accession>
<protein>
    <submittedName>
        <fullName evidence="2">Putative RecB family nuclease</fullName>
    </submittedName>
</protein>
<proteinExistence type="predicted"/>
<gene>
    <name evidence="2" type="ORF">ATK74_1637</name>
</gene>
<dbReference type="InterPro" id="IPR038720">
    <property type="entry name" value="YprB_RNase_H-like_dom"/>
</dbReference>
<dbReference type="AlphaFoldDB" id="A0A2A9CRK3"/>
<dbReference type="Pfam" id="PF13482">
    <property type="entry name" value="RNase_H_2"/>
    <property type="match status" value="1"/>
</dbReference>
<dbReference type="NCBIfam" id="TIGR03491">
    <property type="entry name" value="TM0106 family RecB-like putative nuclease"/>
    <property type="match status" value="1"/>
</dbReference>
<comment type="caution">
    <text evidence="2">The sequence shown here is derived from an EMBL/GenBank/DDBJ whole genome shotgun (WGS) entry which is preliminary data.</text>
</comment>
<dbReference type="Proteomes" id="UP000226079">
    <property type="component" value="Unassembled WGS sequence"/>
</dbReference>
<evidence type="ECO:0000313" key="3">
    <source>
        <dbReference type="Proteomes" id="UP000226079"/>
    </source>
</evidence>
<dbReference type="SUPFAM" id="SSF53098">
    <property type="entry name" value="Ribonuclease H-like"/>
    <property type="match status" value="1"/>
</dbReference>
<dbReference type="RefSeq" id="WP_098460543.1">
    <property type="nucleotide sequence ID" value="NZ_PDJC01000001.1"/>
</dbReference>
<name>A0A2A9CRK3_9ACTN</name>
<dbReference type="InterPro" id="IPR012337">
    <property type="entry name" value="RNaseH-like_sf"/>
</dbReference>